<evidence type="ECO:0000313" key="1">
    <source>
        <dbReference type="EMBL" id="KAK7382260.1"/>
    </source>
</evidence>
<protein>
    <submittedName>
        <fullName evidence="1">Uncharacterized protein</fullName>
    </submittedName>
</protein>
<keyword evidence="2" id="KW-1185">Reference proteome</keyword>
<gene>
    <name evidence="1" type="ORF">VNO80_01061</name>
</gene>
<proteinExistence type="predicted"/>
<evidence type="ECO:0000313" key="2">
    <source>
        <dbReference type="Proteomes" id="UP001374584"/>
    </source>
</evidence>
<accession>A0AAN9NZF2</accession>
<dbReference type="EMBL" id="JAYMYR010000001">
    <property type="protein sequence ID" value="KAK7382260.1"/>
    <property type="molecule type" value="Genomic_DNA"/>
</dbReference>
<organism evidence="1 2">
    <name type="scientific">Phaseolus coccineus</name>
    <name type="common">Scarlet runner bean</name>
    <name type="synonym">Phaseolus multiflorus</name>
    <dbReference type="NCBI Taxonomy" id="3886"/>
    <lineage>
        <taxon>Eukaryota</taxon>
        <taxon>Viridiplantae</taxon>
        <taxon>Streptophyta</taxon>
        <taxon>Embryophyta</taxon>
        <taxon>Tracheophyta</taxon>
        <taxon>Spermatophyta</taxon>
        <taxon>Magnoliopsida</taxon>
        <taxon>eudicotyledons</taxon>
        <taxon>Gunneridae</taxon>
        <taxon>Pentapetalae</taxon>
        <taxon>rosids</taxon>
        <taxon>fabids</taxon>
        <taxon>Fabales</taxon>
        <taxon>Fabaceae</taxon>
        <taxon>Papilionoideae</taxon>
        <taxon>50 kb inversion clade</taxon>
        <taxon>NPAAA clade</taxon>
        <taxon>indigoferoid/millettioid clade</taxon>
        <taxon>Phaseoleae</taxon>
        <taxon>Phaseolus</taxon>
    </lineage>
</organism>
<name>A0AAN9NZF2_PHACN</name>
<reference evidence="1 2" key="1">
    <citation type="submission" date="2024-01" db="EMBL/GenBank/DDBJ databases">
        <title>The genomes of 5 underutilized Papilionoideae crops provide insights into root nodulation and disease resistanc.</title>
        <authorList>
            <person name="Jiang F."/>
        </authorList>
    </citation>
    <scope>NUCLEOTIDE SEQUENCE [LARGE SCALE GENOMIC DNA]</scope>
    <source>
        <strain evidence="1">JINMINGXINNONG_FW02</strain>
        <tissue evidence="1">Leaves</tissue>
    </source>
</reference>
<sequence length="94" mass="10567">MAEVLCGIVDEEAAEDMNEERNPIGLRFMKDSLCYAFCLATHASSAHALSFANPFSKFASKVQNKNNKWVSDINIILLNEPKDGNHEKLNLHEM</sequence>
<dbReference type="Proteomes" id="UP001374584">
    <property type="component" value="Unassembled WGS sequence"/>
</dbReference>
<dbReference type="AlphaFoldDB" id="A0AAN9NZF2"/>
<comment type="caution">
    <text evidence="1">The sequence shown here is derived from an EMBL/GenBank/DDBJ whole genome shotgun (WGS) entry which is preliminary data.</text>
</comment>